<gene>
    <name evidence="2" type="ORF">FA13DRAFT_1726363</name>
</gene>
<proteinExistence type="predicted"/>
<evidence type="ECO:0000313" key="3">
    <source>
        <dbReference type="Proteomes" id="UP000298030"/>
    </source>
</evidence>
<dbReference type="EMBL" id="QPFP01000004">
    <property type="protein sequence ID" value="TEB37284.1"/>
    <property type="molecule type" value="Genomic_DNA"/>
</dbReference>
<dbReference type="AlphaFoldDB" id="A0A4Y7TTM8"/>
<accession>A0A4Y7TTM8</accession>
<reference evidence="2 3" key="1">
    <citation type="journal article" date="2019" name="Nat. Ecol. Evol.">
        <title>Megaphylogeny resolves global patterns of mushroom evolution.</title>
        <authorList>
            <person name="Varga T."/>
            <person name="Krizsan K."/>
            <person name="Foldi C."/>
            <person name="Dima B."/>
            <person name="Sanchez-Garcia M."/>
            <person name="Sanchez-Ramirez S."/>
            <person name="Szollosi G.J."/>
            <person name="Szarkandi J.G."/>
            <person name="Papp V."/>
            <person name="Albert L."/>
            <person name="Andreopoulos W."/>
            <person name="Angelini C."/>
            <person name="Antonin V."/>
            <person name="Barry K.W."/>
            <person name="Bougher N.L."/>
            <person name="Buchanan P."/>
            <person name="Buyck B."/>
            <person name="Bense V."/>
            <person name="Catcheside P."/>
            <person name="Chovatia M."/>
            <person name="Cooper J."/>
            <person name="Damon W."/>
            <person name="Desjardin D."/>
            <person name="Finy P."/>
            <person name="Geml J."/>
            <person name="Haridas S."/>
            <person name="Hughes K."/>
            <person name="Justo A."/>
            <person name="Karasinski D."/>
            <person name="Kautmanova I."/>
            <person name="Kiss B."/>
            <person name="Kocsube S."/>
            <person name="Kotiranta H."/>
            <person name="LaButti K.M."/>
            <person name="Lechner B.E."/>
            <person name="Liimatainen K."/>
            <person name="Lipzen A."/>
            <person name="Lukacs Z."/>
            <person name="Mihaltcheva S."/>
            <person name="Morgado L.N."/>
            <person name="Niskanen T."/>
            <person name="Noordeloos M.E."/>
            <person name="Ohm R.A."/>
            <person name="Ortiz-Santana B."/>
            <person name="Ovrebo C."/>
            <person name="Racz N."/>
            <person name="Riley R."/>
            <person name="Savchenko A."/>
            <person name="Shiryaev A."/>
            <person name="Soop K."/>
            <person name="Spirin V."/>
            <person name="Szebenyi C."/>
            <person name="Tomsovsky M."/>
            <person name="Tulloss R.E."/>
            <person name="Uehling J."/>
            <person name="Grigoriev I.V."/>
            <person name="Vagvolgyi C."/>
            <person name="Papp T."/>
            <person name="Martin F.M."/>
            <person name="Miettinen O."/>
            <person name="Hibbett D.S."/>
            <person name="Nagy L.G."/>
        </authorList>
    </citation>
    <scope>NUCLEOTIDE SEQUENCE [LARGE SCALE GENOMIC DNA]</scope>
    <source>
        <strain evidence="2 3">FP101781</strain>
    </source>
</reference>
<name>A0A4Y7TTM8_COPMI</name>
<keyword evidence="1" id="KW-0472">Membrane</keyword>
<keyword evidence="1" id="KW-0812">Transmembrane</keyword>
<evidence type="ECO:0000256" key="1">
    <source>
        <dbReference type="SAM" id="Phobius"/>
    </source>
</evidence>
<dbReference type="Proteomes" id="UP000298030">
    <property type="component" value="Unassembled WGS sequence"/>
</dbReference>
<evidence type="ECO:0000313" key="2">
    <source>
        <dbReference type="EMBL" id="TEB37284.1"/>
    </source>
</evidence>
<keyword evidence="3" id="KW-1185">Reference proteome</keyword>
<dbReference type="OrthoDB" id="10423597at2759"/>
<organism evidence="2 3">
    <name type="scientific">Coprinellus micaceus</name>
    <name type="common">Glistening ink-cap mushroom</name>
    <name type="synonym">Coprinus micaceus</name>
    <dbReference type="NCBI Taxonomy" id="71717"/>
    <lineage>
        <taxon>Eukaryota</taxon>
        <taxon>Fungi</taxon>
        <taxon>Dikarya</taxon>
        <taxon>Basidiomycota</taxon>
        <taxon>Agaricomycotina</taxon>
        <taxon>Agaricomycetes</taxon>
        <taxon>Agaricomycetidae</taxon>
        <taxon>Agaricales</taxon>
        <taxon>Agaricineae</taxon>
        <taxon>Psathyrellaceae</taxon>
        <taxon>Coprinellus</taxon>
    </lineage>
</organism>
<feature type="transmembrane region" description="Helical" evidence="1">
    <location>
        <begin position="185"/>
        <end position="207"/>
    </location>
</feature>
<protein>
    <submittedName>
        <fullName evidence="2">Uncharacterized protein</fullName>
    </submittedName>
</protein>
<comment type="caution">
    <text evidence="2">The sequence shown here is derived from an EMBL/GenBank/DDBJ whole genome shotgun (WGS) entry which is preliminary data.</text>
</comment>
<sequence>MYVNGALVHPTDPRHNASKLVGFDIPLPIVSGSEGTELQEKGLTLGFRVVNREQFSGLLVGAVVQWKDGFIGKTEEPTFYTGSDQDPNVVGTWFGERLLEEGWEQPDGLKRSDDVKWDPAMVYPERLRAKKEGPWSLDILDNSIKVYERLELPSTITNALGQPTSTSSQSQCQSSSQVKLSSGQFAGLLVGSLAAVAILASLVTWLLTRRKLSARKH</sequence>
<keyword evidence="1" id="KW-1133">Transmembrane helix</keyword>